<proteinExistence type="predicted"/>
<gene>
    <name evidence="2" type="ORF">NCTC11370_02917</name>
</gene>
<name>A0A377GDA1_9GAMM</name>
<protein>
    <submittedName>
        <fullName evidence="2">Uncharacterized protein</fullName>
    </submittedName>
</protein>
<feature type="signal peptide" evidence="1">
    <location>
        <begin position="1"/>
        <end position="19"/>
    </location>
</feature>
<evidence type="ECO:0000256" key="1">
    <source>
        <dbReference type="SAM" id="SignalP"/>
    </source>
</evidence>
<keyword evidence="1" id="KW-0732">Signal</keyword>
<sequence length="165" mass="18431">MKRSALLLMGLTLTGLAMAGSPKKEVRHIVTLNGLANGDGRFIRTDVTENGKYKFGYYFCGTRHSVVYGDIVFADEVADTYRVERSIKFSICQDETLTECLEFASDHFTIFKNKEGNLEIDARPVLPISVASIKDAFKGCEPNPEEDNRMKKIIHAGSSYLLRQG</sequence>
<evidence type="ECO:0000313" key="3">
    <source>
        <dbReference type="Proteomes" id="UP000254554"/>
    </source>
</evidence>
<dbReference type="EMBL" id="UGGT01000001">
    <property type="protein sequence ID" value="STO22816.1"/>
    <property type="molecule type" value="Genomic_DNA"/>
</dbReference>
<dbReference type="GeneID" id="93293807"/>
<dbReference type="AlphaFoldDB" id="A0A377GDA1"/>
<evidence type="ECO:0000313" key="2">
    <source>
        <dbReference type="EMBL" id="STO22816.1"/>
    </source>
</evidence>
<dbReference type="OrthoDB" id="5641911at2"/>
<feature type="chain" id="PRO_5016904664" evidence="1">
    <location>
        <begin position="20"/>
        <end position="165"/>
    </location>
</feature>
<dbReference type="Proteomes" id="UP000254554">
    <property type="component" value="Unassembled WGS sequence"/>
</dbReference>
<organism evidence="2 3">
    <name type="scientific">Fluoribacter dumoffii</name>
    <dbReference type="NCBI Taxonomy" id="463"/>
    <lineage>
        <taxon>Bacteria</taxon>
        <taxon>Pseudomonadati</taxon>
        <taxon>Pseudomonadota</taxon>
        <taxon>Gammaproteobacteria</taxon>
        <taxon>Legionellales</taxon>
        <taxon>Legionellaceae</taxon>
        <taxon>Fluoribacter</taxon>
    </lineage>
</organism>
<dbReference type="RefSeq" id="WP_010654924.1">
    <property type="nucleotide sequence ID" value="NZ_JAPHOS010000001.1"/>
</dbReference>
<reference evidence="2 3" key="1">
    <citation type="submission" date="2018-06" db="EMBL/GenBank/DDBJ databases">
        <authorList>
            <consortium name="Pathogen Informatics"/>
            <person name="Doyle S."/>
        </authorList>
    </citation>
    <scope>NUCLEOTIDE SEQUENCE [LARGE SCALE GENOMIC DNA]</scope>
    <source>
        <strain evidence="2 3">NCTC11370</strain>
    </source>
</reference>
<accession>A0A377GDA1</accession>
<dbReference type="STRING" id="1094715.GCA_000236165_02902"/>
<keyword evidence="3" id="KW-1185">Reference proteome</keyword>